<dbReference type="Proteomes" id="UP000887013">
    <property type="component" value="Unassembled WGS sequence"/>
</dbReference>
<dbReference type="EMBL" id="BMAW01127243">
    <property type="protein sequence ID" value="GFU20334.1"/>
    <property type="molecule type" value="Genomic_DNA"/>
</dbReference>
<evidence type="ECO:0000256" key="1">
    <source>
        <dbReference type="SAM" id="MobiDB-lite"/>
    </source>
</evidence>
<comment type="caution">
    <text evidence="2">The sequence shown here is derived from an EMBL/GenBank/DDBJ whole genome shotgun (WGS) entry which is preliminary data.</text>
</comment>
<proteinExistence type="predicted"/>
<dbReference type="OrthoDB" id="6762366at2759"/>
<name>A0A8X6QLQ5_NEPPI</name>
<gene>
    <name evidence="2" type="ORF">NPIL_656261</name>
</gene>
<protein>
    <submittedName>
        <fullName evidence="2">Uncharacterized protein</fullName>
    </submittedName>
</protein>
<accession>A0A8X6QLQ5</accession>
<dbReference type="AlphaFoldDB" id="A0A8X6QLQ5"/>
<keyword evidence="3" id="KW-1185">Reference proteome</keyword>
<evidence type="ECO:0000313" key="3">
    <source>
        <dbReference type="Proteomes" id="UP000887013"/>
    </source>
</evidence>
<feature type="region of interest" description="Disordered" evidence="1">
    <location>
        <begin position="1"/>
        <end position="27"/>
    </location>
</feature>
<evidence type="ECO:0000313" key="2">
    <source>
        <dbReference type="EMBL" id="GFU20334.1"/>
    </source>
</evidence>
<feature type="compositionally biased region" description="Acidic residues" evidence="1">
    <location>
        <begin position="1"/>
        <end position="11"/>
    </location>
</feature>
<organism evidence="2 3">
    <name type="scientific">Nephila pilipes</name>
    <name type="common">Giant wood spider</name>
    <name type="synonym">Nephila maculata</name>
    <dbReference type="NCBI Taxonomy" id="299642"/>
    <lineage>
        <taxon>Eukaryota</taxon>
        <taxon>Metazoa</taxon>
        <taxon>Ecdysozoa</taxon>
        <taxon>Arthropoda</taxon>
        <taxon>Chelicerata</taxon>
        <taxon>Arachnida</taxon>
        <taxon>Araneae</taxon>
        <taxon>Araneomorphae</taxon>
        <taxon>Entelegynae</taxon>
        <taxon>Araneoidea</taxon>
        <taxon>Nephilidae</taxon>
        <taxon>Nephila</taxon>
    </lineage>
</organism>
<sequence length="107" mass="12419">MAELYDDDTVNEADIYLDPPSNEVTDEDCSKEHCIDMNYLTGGPQRVNAVVTLPRQYQDQQIIGESDSEDEHEIVIHNRNRIKKQRFPKKKFLTGLEMNCRKTTPFS</sequence>
<reference evidence="2" key="1">
    <citation type="submission" date="2020-08" db="EMBL/GenBank/DDBJ databases">
        <title>Multicomponent nature underlies the extraordinary mechanical properties of spider dragline silk.</title>
        <authorList>
            <person name="Kono N."/>
            <person name="Nakamura H."/>
            <person name="Mori M."/>
            <person name="Yoshida Y."/>
            <person name="Ohtoshi R."/>
            <person name="Malay A.D."/>
            <person name="Moran D.A.P."/>
            <person name="Tomita M."/>
            <person name="Numata K."/>
            <person name="Arakawa K."/>
        </authorList>
    </citation>
    <scope>NUCLEOTIDE SEQUENCE</scope>
</reference>